<gene>
    <name evidence="6" type="ORF">MNOR_LOCUS28903</name>
</gene>
<reference evidence="6 7" key="1">
    <citation type="submission" date="2024-05" db="EMBL/GenBank/DDBJ databases">
        <authorList>
            <person name="Wallberg A."/>
        </authorList>
    </citation>
    <scope>NUCLEOTIDE SEQUENCE [LARGE SCALE GENOMIC DNA]</scope>
</reference>
<dbReference type="InterPro" id="IPR009668">
    <property type="entry name" value="RNA_pol-assoc_fac_A49-like"/>
</dbReference>
<evidence type="ECO:0000313" key="6">
    <source>
        <dbReference type="EMBL" id="CAL4141692.1"/>
    </source>
</evidence>
<dbReference type="Proteomes" id="UP001497623">
    <property type="component" value="Unassembled WGS sequence"/>
</dbReference>
<evidence type="ECO:0000256" key="2">
    <source>
        <dbReference type="ARBA" id="ARBA00009430"/>
    </source>
</evidence>
<dbReference type="GO" id="GO:0000428">
    <property type="term" value="C:DNA-directed RNA polymerase complex"/>
    <property type="evidence" value="ECO:0007669"/>
    <property type="project" value="UniProtKB-KW"/>
</dbReference>
<dbReference type="GO" id="GO:0003677">
    <property type="term" value="F:DNA binding"/>
    <property type="evidence" value="ECO:0007669"/>
    <property type="project" value="InterPro"/>
</dbReference>
<evidence type="ECO:0000256" key="1">
    <source>
        <dbReference type="ARBA" id="ARBA00004604"/>
    </source>
</evidence>
<comment type="subcellular location">
    <subcellularLocation>
        <location evidence="1">Nucleus</location>
        <location evidence="1">Nucleolus</location>
    </subcellularLocation>
</comment>
<dbReference type="AlphaFoldDB" id="A0AAV2RWQ9"/>
<dbReference type="GO" id="GO:0006351">
    <property type="term" value="P:DNA-templated transcription"/>
    <property type="evidence" value="ECO:0007669"/>
    <property type="project" value="InterPro"/>
</dbReference>
<comment type="caution">
    <text evidence="6">The sequence shown here is derived from an EMBL/GenBank/DDBJ whole genome shotgun (WGS) entry which is preliminary data.</text>
</comment>
<sequence length="411" mass="46594">MSDNTTSVACLLHQGTLRTFQYAIQDDCFIQECSTLPYFIHFTSPLPITNQGQRIEGMQYRTIASYRSALRYPCGVDISPITSYAFVYTSPSDEEILRKYYVGDESRRTPKIDPILASCASMRPAFNHIGFICNLIVTIAAVRESLDGATHDNNTLDTTASYLKASKDKLKVLYFFQINAEQMATAMDRAISAAEVHEEELDSTAPVSYLAVLPPCDRTAGRIEDVYKLAEIVNDELLSPLKEEAKKLLSQESKQDIKLNSLMEELLSSIQLEAEENIRIHLTCVALLVKYLTAFLNIKFKDLKKKFDVIAGCPRQVENMILAGFTEGHGNQRTRTKVMEDKAHCYILVLSLIVNKYTIHMRTLRQTLSLQNEKLDLLMRAIGATRLTDKYKLQLPLQKISKNRKKLKTKK</sequence>
<protein>
    <submittedName>
        <fullName evidence="6">Uncharacterized protein</fullName>
    </submittedName>
</protein>
<keyword evidence="3" id="KW-0240">DNA-directed RNA polymerase</keyword>
<name>A0AAV2RWQ9_MEGNR</name>
<keyword evidence="7" id="KW-1185">Reference proteome</keyword>
<evidence type="ECO:0000313" key="7">
    <source>
        <dbReference type="Proteomes" id="UP001497623"/>
    </source>
</evidence>
<dbReference type="EMBL" id="CAXKWB010032685">
    <property type="protein sequence ID" value="CAL4141692.1"/>
    <property type="molecule type" value="Genomic_DNA"/>
</dbReference>
<keyword evidence="5" id="KW-0539">Nucleus</keyword>
<proteinExistence type="inferred from homology"/>
<accession>A0AAV2RWQ9</accession>
<evidence type="ECO:0000256" key="3">
    <source>
        <dbReference type="ARBA" id="ARBA00022478"/>
    </source>
</evidence>
<evidence type="ECO:0000256" key="4">
    <source>
        <dbReference type="ARBA" id="ARBA00023163"/>
    </source>
</evidence>
<comment type="similarity">
    <text evidence="2">Belongs to the eukaryotic RPA49/POLR1E RNA polymerase subunit family.</text>
</comment>
<evidence type="ECO:0000256" key="5">
    <source>
        <dbReference type="ARBA" id="ARBA00023242"/>
    </source>
</evidence>
<organism evidence="6 7">
    <name type="scientific">Meganyctiphanes norvegica</name>
    <name type="common">Northern krill</name>
    <name type="synonym">Thysanopoda norvegica</name>
    <dbReference type="NCBI Taxonomy" id="48144"/>
    <lineage>
        <taxon>Eukaryota</taxon>
        <taxon>Metazoa</taxon>
        <taxon>Ecdysozoa</taxon>
        <taxon>Arthropoda</taxon>
        <taxon>Crustacea</taxon>
        <taxon>Multicrustacea</taxon>
        <taxon>Malacostraca</taxon>
        <taxon>Eumalacostraca</taxon>
        <taxon>Eucarida</taxon>
        <taxon>Euphausiacea</taxon>
        <taxon>Euphausiidae</taxon>
        <taxon>Meganyctiphanes</taxon>
    </lineage>
</organism>
<dbReference type="Pfam" id="PF06870">
    <property type="entry name" value="RNA_pol_I_A49"/>
    <property type="match status" value="1"/>
</dbReference>
<dbReference type="PANTHER" id="PTHR14440">
    <property type="entry name" value="DNA-DIRECTED RNA POLYMERASE I SUBUNIT RPA49"/>
    <property type="match status" value="1"/>
</dbReference>
<keyword evidence="4" id="KW-0804">Transcription</keyword>
<dbReference type="GO" id="GO:0005730">
    <property type="term" value="C:nucleolus"/>
    <property type="evidence" value="ECO:0007669"/>
    <property type="project" value="UniProtKB-SubCell"/>
</dbReference>